<evidence type="ECO:0000256" key="2">
    <source>
        <dbReference type="ARBA" id="ARBA00004236"/>
    </source>
</evidence>
<dbReference type="Pfam" id="PF00512">
    <property type="entry name" value="HisKA"/>
    <property type="match status" value="1"/>
</dbReference>
<comment type="catalytic activity">
    <reaction evidence="1">
        <text>ATP + protein L-histidine = ADP + protein N-phospho-L-histidine.</text>
        <dbReference type="EC" id="2.7.13.3"/>
    </reaction>
</comment>
<dbReference type="SMART" id="SM00388">
    <property type="entry name" value="HisKA"/>
    <property type="match status" value="1"/>
</dbReference>
<dbReference type="InterPro" id="IPR041610">
    <property type="entry name" value="ArlS_N"/>
</dbReference>
<comment type="caution">
    <text evidence="14">The sequence shown here is derived from an EMBL/GenBank/DDBJ whole genome shotgun (WGS) entry which is preliminary data.</text>
</comment>
<evidence type="ECO:0000256" key="7">
    <source>
        <dbReference type="ARBA" id="ARBA00022741"/>
    </source>
</evidence>
<accession>A0A401INW2</accession>
<dbReference type="CDD" id="cd00075">
    <property type="entry name" value="HATPase"/>
    <property type="match status" value="1"/>
</dbReference>
<evidence type="ECO:0000313" key="15">
    <source>
        <dbReference type="Proteomes" id="UP000287247"/>
    </source>
</evidence>
<keyword evidence="5" id="KW-0597">Phosphoprotein</keyword>
<dbReference type="EMBL" id="BDQK01000018">
    <property type="protein sequence ID" value="GBF82939.1"/>
    <property type="molecule type" value="Genomic_DNA"/>
</dbReference>
<keyword evidence="8 14" id="KW-0418">Kinase</keyword>
<gene>
    <name evidence="14" type="ORF">AsFPU1_4373</name>
</gene>
<dbReference type="Proteomes" id="UP000287247">
    <property type="component" value="Unassembled WGS sequence"/>
</dbReference>
<keyword evidence="4" id="KW-1003">Cell membrane</keyword>
<dbReference type="EC" id="2.7.13.3" evidence="3"/>
<keyword evidence="12" id="KW-0812">Transmembrane</keyword>
<organism evidence="14 15">
    <name type="scientific">Aphanothece sacrum FPU1</name>
    <dbReference type="NCBI Taxonomy" id="1920663"/>
    <lineage>
        <taxon>Bacteria</taxon>
        <taxon>Bacillati</taxon>
        <taxon>Cyanobacteriota</taxon>
        <taxon>Cyanophyceae</taxon>
        <taxon>Oscillatoriophycideae</taxon>
        <taxon>Chroococcales</taxon>
        <taxon>Aphanothecaceae</taxon>
        <taxon>Aphanothece</taxon>
    </lineage>
</organism>
<dbReference type="InterPro" id="IPR003661">
    <property type="entry name" value="HisK_dim/P_dom"/>
</dbReference>
<evidence type="ECO:0000256" key="8">
    <source>
        <dbReference type="ARBA" id="ARBA00022777"/>
    </source>
</evidence>
<dbReference type="InterPro" id="IPR036890">
    <property type="entry name" value="HATPase_C_sf"/>
</dbReference>
<sequence>MFQNIRNRLLLSYLLILASVLGVFIIGIRLIFAHSLTEQISQKLTVLGQGASGNAEWENNHLKIDNDFRLQELLNKSQSLEWFDKQGNSILKQGKFVITIPFSQNILVQIQQGNPDIQSITLPIIDSDYGQLIGYVRVSQSLEELEETLTKLDWVLGISMIIALMGSGIGAIILTNQAMQPIEESFQRLKQFTADASHELRNPLMVIDSNVSVSLKYAEGMRKTDQESFEAIASATDQMINLTEDLLILARADRVNLLKKEKVNLVSILEQLIKLNHTKIKTKNLDLQLNFSENLFIFSDSLKLERLFSNLIDNAIYYTPKSGIIYIEGKLKKSSIEIEIKDTGIGIASENLEKIFERFWRADTSRSYWNGGSGLGLAIVQAIVHHHGGTITVSSQLGIGSCFIVSLPIN</sequence>
<dbReference type="PROSITE" id="PS50109">
    <property type="entry name" value="HIS_KIN"/>
    <property type="match status" value="1"/>
</dbReference>
<comment type="subcellular location">
    <subcellularLocation>
        <location evidence="2">Cell membrane</location>
    </subcellularLocation>
</comment>
<dbReference type="SUPFAM" id="SSF47384">
    <property type="entry name" value="Homodimeric domain of signal transducing histidine kinase"/>
    <property type="match status" value="1"/>
</dbReference>
<evidence type="ECO:0000256" key="10">
    <source>
        <dbReference type="ARBA" id="ARBA00023012"/>
    </source>
</evidence>
<evidence type="ECO:0000256" key="3">
    <source>
        <dbReference type="ARBA" id="ARBA00012438"/>
    </source>
</evidence>
<evidence type="ECO:0000256" key="1">
    <source>
        <dbReference type="ARBA" id="ARBA00000085"/>
    </source>
</evidence>
<evidence type="ECO:0000256" key="6">
    <source>
        <dbReference type="ARBA" id="ARBA00022679"/>
    </source>
</evidence>
<evidence type="ECO:0000256" key="11">
    <source>
        <dbReference type="ARBA" id="ARBA00023136"/>
    </source>
</evidence>
<keyword evidence="7" id="KW-0547">Nucleotide-binding</keyword>
<keyword evidence="12" id="KW-1133">Transmembrane helix</keyword>
<protein>
    <recommendedName>
        <fullName evidence="3">histidine kinase</fullName>
        <ecNumber evidence="3">2.7.13.3</ecNumber>
    </recommendedName>
</protein>
<dbReference type="GO" id="GO:0005524">
    <property type="term" value="F:ATP binding"/>
    <property type="evidence" value="ECO:0007669"/>
    <property type="project" value="UniProtKB-KW"/>
</dbReference>
<reference evidence="15" key="1">
    <citation type="submission" date="2017-05" db="EMBL/GenBank/DDBJ databases">
        <title>Physiological properties and genetic analysis related to exopolysaccharide production of fresh-water unicellular cyanobacterium Aphanothece sacrum, Suizenji Nori, that has been cultured as a food source in Japan.</title>
        <authorList>
            <person name="Kanesaki Y."/>
            <person name="Yoshikawa S."/>
            <person name="Ohki K."/>
        </authorList>
    </citation>
    <scope>NUCLEOTIDE SEQUENCE [LARGE SCALE GENOMIC DNA]</scope>
    <source>
        <strain evidence="15">FPU1</strain>
    </source>
</reference>
<dbReference type="InterPro" id="IPR050736">
    <property type="entry name" value="Sensor_HK_Regulatory"/>
</dbReference>
<dbReference type="PRINTS" id="PR00344">
    <property type="entry name" value="BCTRLSENSOR"/>
</dbReference>
<dbReference type="RefSeq" id="WP_124978064.1">
    <property type="nucleotide sequence ID" value="NZ_BDQK01000018.1"/>
</dbReference>
<dbReference type="InterPro" id="IPR003594">
    <property type="entry name" value="HATPase_dom"/>
</dbReference>
<evidence type="ECO:0000256" key="5">
    <source>
        <dbReference type="ARBA" id="ARBA00022553"/>
    </source>
</evidence>
<dbReference type="SUPFAM" id="SSF55874">
    <property type="entry name" value="ATPase domain of HSP90 chaperone/DNA topoisomerase II/histidine kinase"/>
    <property type="match status" value="1"/>
</dbReference>
<keyword evidence="6" id="KW-0808">Transferase</keyword>
<dbReference type="Pfam" id="PF02518">
    <property type="entry name" value="HATPase_c"/>
    <property type="match status" value="1"/>
</dbReference>
<dbReference type="FunFam" id="3.30.565.10:FF:000023">
    <property type="entry name" value="PAS domain-containing sensor histidine kinase"/>
    <property type="match status" value="1"/>
</dbReference>
<dbReference type="OrthoDB" id="9813151at2"/>
<keyword evidence="11 12" id="KW-0472">Membrane</keyword>
<dbReference type="GO" id="GO:0005886">
    <property type="term" value="C:plasma membrane"/>
    <property type="evidence" value="ECO:0007669"/>
    <property type="project" value="UniProtKB-SubCell"/>
</dbReference>
<dbReference type="AlphaFoldDB" id="A0A401INW2"/>
<name>A0A401INW2_APHSA</name>
<dbReference type="InterPro" id="IPR005467">
    <property type="entry name" value="His_kinase_dom"/>
</dbReference>
<dbReference type="SMART" id="SM00387">
    <property type="entry name" value="HATPase_c"/>
    <property type="match status" value="1"/>
</dbReference>
<evidence type="ECO:0000259" key="13">
    <source>
        <dbReference type="PROSITE" id="PS50109"/>
    </source>
</evidence>
<keyword evidence="15" id="KW-1185">Reference proteome</keyword>
<feature type="transmembrane region" description="Helical" evidence="12">
    <location>
        <begin position="154"/>
        <end position="174"/>
    </location>
</feature>
<dbReference type="Pfam" id="PF18719">
    <property type="entry name" value="ArlS_N"/>
    <property type="match status" value="1"/>
</dbReference>
<dbReference type="CDD" id="cd00082">
    <property type="entry name" value="HisKA"/>
    <property type="match status" value="1"/>
</dbReference>
<evidence type="ECO:0000256" key="4">
    <source>
        <dbReference type="ARBA" id="ARBA00022475"/>
    </source>
</evidence>
<dbReference type="GO" id="GO:0000155">
    <property type="term" value="F:phosphorelay sensor kinase activity"/>
    <property type="evidence" value="ECO:0007669"/>
    <property type="project" value="InterPro"/>
</dbReference>
<keyword evidence="9" id="KW-0067">ATP-binding</keyword>
<dbReference type="InterPro" id="IPR004358">
    <property type="entry name" value="Sig_transdc_His_kin-like_C"/>
</dbReference>
<evidence type="ECO:0000256" key="9">
    <source>
        <dbReference type="ARBA" id="ARBA00022840"/>
    </source>
</evidence>
<feature type="domain" description="Histidine kinase" evidence="13">
    <location>
        <begin position="195"/>
        <end position="410"/>
    </location>
</feature>
<dbReference type="InterPro" id="IPR036097">
    <property type="entry name" value="HisK_dim/P_sf"/>
</dbReference>
<evidence type="ECO:0000313" key="14">
    <source>
        <dbReference type="EMBL" id="GBF82939.1"/>
    </source>
</evidence>
<dbReference type="PANTHER" id="PTHR43711">
    <property type="entry name" value="TWO-COMPONENT HISTIDINE KINASE"/>
    <property type="match status" value="1"/>
</dbReference>
<dbReference type="Gene3D" id="3.30.565.10">
    <property type="entry name" value="Histidine kinase-like ATPase, C-terminal domain"/>
    <property type="match status" value="1"/>
</dbReference>
<feature type="transmembrane region" description="Helical" evidence="12">
    <location>
        <begin position="12"/>
        <end position="32"/>
    </location>
</feature>
<evidence type="ECO:0000256" key="12">
    <source>
        <dbReference type="SAM" id="Phobius"/>
    </source>
</evidence>
<proteinExistence type="predicted"/>
<keyword evidence="10" id="KW-0902">Two-component regulatory system</keyword>
<dbReference type="PANTHER" id="PTHR43711:SF1">
    <property type="entry name" value="HISTIDINE KINASE 1"/>
    <property type="match status" value="1"/>
</dbReference>
<dbReference type="Gene3D" id="1.10.287.130">
    <property type="match status" value="1"/>
</dbReference>